<protein>
    <recommendedName>
        <fullName evidence="1">Reverse transcriptase domain-containing protein</fullName>
    </recommendedName>
</protein>
<dbReference type="InterPro" id="IPR036691">
    <property type="entry name" value="Endo/exonu/phosph_ase_sf"/>
</dbReference>
<dbReference type="Pfam" id="PF00078">
    <property type="entry name" value="RVT_1"/>
    <property type="match status" value="1"/>
</dbReference>
<sequence length="443" mass="51087">MLVGVVRTLGSGRFLDWGAMGAQGFAGGILICWDKRSLEMLKMEVGQFSISCRLRNVEDGLVWIFTRVYGPFTRNEMETLWDELRPIRGIWDDPWCLGSDFNVTLFQRERSSQDSLNGAMRRFAQVVDELELLYLPLQGVVFSWSGDRNNQSWARLDCFLGGGLRRGPSPFRFENMWLKVDGFKDLIRDWWLEINKSSALQQVEFWDGVECERGPPEGETELKNEAKETFKKWLSEEPGWRADIEGLHLQRLNHGEVEALEMPFTEEEIHLTLLEMNGRMGLLWPFGNLKHKEKGLVCKLDIEKAYDSINWNFLMKVLHKMGFGSRWMEWIWWCISTAKFSIIVNRVPVGFFSSSKGLCQVDPISPYLFVLGMEVLSALIRKAIDGGFISGCKLRGKWGMEMNVSHLLFVDDTIIFYEARKEHLTHLGWILGGLRQLLVLGLI</sequence>
<dbReference type="EMBL" id="QGNW01000125">
    <property type="protein sequence ID" value="RVW93985.1"/>
    <property type="molecule type" value="Genomic_DNA"/>
</dbReference>
<proteinExistence type="predicted"/>
<dbReference type="InterPro" id="IPR000477">
    <property type="entry name" value="RT_dom"/>
</dbReference>
<dbReference type="SUPFAM" id="SSF56219">
    <property type="entry name" value="DNase I-like"/>
    <property type="match status" value="1"/>
</dbReference>
<accession>A0A438IB91</accession>
<evidence type="ECO:0000313" key="3">
    <source>
        <dbReference type="Proteomes" id="UP000288805"/>
    </source>
</evidence>
<name>A0A438IB91_VITVI</name>
<gene>
    <name evidence="2" type="ORF">CK203_033990</name>
</gene>
<evidence type="ECO:0000313" key="2">
    <source>
        <dbReference type="EMBL" id="RVW93985.1"/>
    </source>
</evidence>
<feature type="domain" description="Reverse transcriptase" evidence="1">
    <location>
        <begin position="290"/>
        <end position="428"/>
    </location>
</feature>
<comment type="caution">
    <text evidence="2">The sequence shown here is derived from an EMBL/GenBank/DDBJ whole genome shotgun (WGS) entry which is preliminary data.</text>
</comment>
<dbReference type="InterPro" id="IPR043502">
    <property type="entry name" value="DNA/RNA_pol_sf"/>
</dbReference>
<dbReference type="SUPFAM" id="SSF56672">
    <property type="entry name" value="DNA/RNA polymerases"/>
    <property type="match status" value="1"/>
</dbReference>
<dbReference type="Gene3D" id="3.60.10.10">
    <property type="entry name" value="Endonuclease/exonuclease/phosphatase"/>
    <property type="match status" value="1"/>
</dbReference>
<reference evidence="2 3" key="1">
    <citation type="journal article" date="2018" name="PLoS Genet.">
        <title>Population sequencing reveals clonal diversity and ancestral inbreeding in the grapevine cultivar Chardonnay.</title>
        <authorList>
            <person name="Roach M.J."/>
            <person name="Johnson D.L."/>
            <person name="Bohlmann J."/>
            <person name="van Vuuren H.J."/>
            <person name="Jones S.J."/>
            <person name="Pretorius I.S."/>
            <person name="Schmidt S.A."/>
            <person name="Borneman A.R."/>
        </authorList>
    </citation>
    <scope>NUCLEOTIDE SEQUENCE [LARGE SCALE GENOMIC DNA]</scope>
    <source>
        <strain evidence="3">cv. Chardonnay</strain>
        <tissue evidence="2">Leaf</tissue>
    </source>
</reference>
<dbReference type="Proteomes" id="UP000288805">
    <property type="component" value="Unassembled WGS sequence"/>
</dbReference>
<dbReference type="PANTHER" id="PTHR19446">
    <property type="entry name" value="REVERSE TRANSCRIPTASES"/>
    <property type="match status" value="1"/>
</dbReference>
<dbReference type="AlphaFoldDB" id="A0A438IB91"/>
<organism evidence="2 3">
    <name type="scientific">Vitis vinifera</name>
    <name type="common">Grape</name>
    <dbReference type="NCBI Taxonomy" id="29760"/>
    <lineage>
        <taxon>Eukaryota</taxon>
        <taxon>Viridiplantae</taxon>
        <taxon>Streptophyta</taxon>
        <taxon>Embryophyta</taxon>
        <taxon>Tracheophyta</taxon>
        <taxon>Spermatophyta</taxon>
        <taxon>Magnoliopsida</taxon>
        <taxon>eudicotyledons</taxon>
        <taxon>Gunneridae</taxon>
        <taxon>Pentapetalae</taxon>
        <taxon>rosids</taxon>
        <taxon>Vitales</taxon>
        <taxon>Vitaceae</taxon>
        <taxon>Viteae</taxon>
        <taxon>Vitis</taxon>
    </lineage>
</organism>
<evidence type="ECO:0000259" key="1">
    <source>
        <dbReference type="Pfam" id="PF00078"/>
    </source>
</evidence>